<dbReference type="Proteomes" id="UP000543804">
    <property type="component" value="Unassembled WGS sequence"/>
</dbReference>
<feature type="transmembrane region" description="Helical" evidence="1">
    <location>
        <begin position="75"/>
        <end position="92"/>
    </location>
</feature>
<feature type="transmembrane region" description="Helical" evidence="1">
    <location>
        <begin position="52"/>
        <end position="69"/>
    </location>
</feature>
<comment type="caution">
    <text evidence="2">The sequence shown here is derived from an EMBL/GenBank/DDBJ whole genome shotgun (WGS) entry which is preliminary data.</text>
</comment>
<keyword evidence="1" id="KW-1133">Transmembrane helix</keyword>
<keyword evidence="3" id="KW-1185">Reference proteome</keyword>
<keyword evidence="1" id="KW-0472">Membrane</keyword>
<evidence type="ECO:0000256" key="1">
    <source>
        <dbReference type="SAM" id="Phobius"/>
    </source>
</evidence>
<dbReference type="EMBL" id="JABAFA010000001">
    <property type="protein sequence ID" value="NMD98003.1"/>
    <property type="molecule type" value="Genomic_DNA"/>
</dbReference>
<reference evidence="2 3" key="1">
    <citation type="submission" date="2020-04" db="EMBL/GenBank/DDBJ databases">
        <authorList>
            <person name="Hitch T.C.A."/>
            <person name="Wylensek D."/>
            <person name="Clavel T."/>
        </authorList>
    </citation>
    <scope>NUCLEOTIDE SEQUENCE [LARGE SCALE GENOMIC DNA]</scope>
    <source>
        <strain evidence="2 3">PG-130-P53-12</strain>
    </source>
</reference>
<evidence type="ECO:0000313" key="2">
    <source>
        <dbReference type="EMBL" id="NMD98003.1"/>
    </source>
</evidence>
<keyword evidence="1" id="KW-0812">Transmembrane</keyword>
<sequence>MVRCAHCGKSLDEKEALRHKKKDGGEEIICRDCFKEITGIDYQTFAYRRENAKQTIFAVVFCLAATVYAFVEKGALWGVLGLVLTVLVYLFASKAR</sequence>
<dbReference type="RefSeq" id="WP_019543119.1">
    <property type="nucleotide sequence ID" value="NZ_DBGAXS010000033.1"/>
</dbReference>
<name>A0A848B2B6_9FIRM</name>
<evidence type="ECO:0000313" key="3">
    <source>
        <dbReference type="Proteomes" id="UP000543804"/>
    </source>
</evidence>
<protein>
    <submittedName>
        <fullName evidence="2">Uncharacterized protein</fullName>
    </submittedName>
</protein>
<gene>
    <name evidence="2" type="ORF">HF878_00690</name>
</gene>
<organism evidence="2 3">
    <name type="scientific">Selenomonas bovis</name>
    <dbReference type="NCBI Taxonomy" id="416586"/>
    <lineage>
        <taxon>Bacteria</taxon>
        <taxon>Bacillati</taxon>
        <taxon>Bacillota</taxon>
        <taxon>Negativicutes</taxon>
        <taxon>Selenomonadales</taxon>
        <taxon>Selenomonadaceae</taxon>
        <taxon>Selenomonas</taxon>
    </lineage>
</organism>
<proteinExistence type="predicted"/>
<dbReference type="AlphaFoldDB" id="A0A848B2B6"/>
<accession>A0A848B2B6</accession>